<evidence type="ECO:0000256" key="8">
    <source>
        <dbReference type="ARBA" id="ARBA00023170"/>
    </source>
</evidence>
<evidence type="ECO:0000259" key="14">
    <source>
        <dbReference type="Pfam" id="PF07686"/>
    </source>
</evidence>
<keyword evidence="9" id="KW-0325">Glycoprotein</keyword>
<dbReference type="Pfam" id="PF07686">
    <property type="entry name" value="V-set"/>
    <property type="match status" value="1"/>
</dbReference>
<name>A0A9D2YGI0_NOTFU</name>
<feature type="compositionally biased region" description="Polar residues" evidence="11">
    <location>
        <begin position="229"/>
        <end position="250"/>
    </location>
</feature>
<dbReference type="InterPro" id="IPR013106">
    <property type="entry name" value="Ig_V-set"/>
</dbReference>
<keyword evidence="6 12" id="KW-0472">Membrane</keyword>
<evidence type="ECO:0000256" key="4">
    <source>
        <dbReference type="ARBA" id="ARBA00022729"/>
    </source>
</evidence>
<sequence>MWTLLLALWLVCVSSDGWRSNVDPIQMEDCEAQSLMAQLGSSVLLPCLFTTKGFDWVTWAHVHELDLDTVQDLVGLSTEGRVKFLDPRHGRVKTFPNQASVGNFSICIDELRESDFGFYICKKENKCVSVKLHADKGTLHANVWSLISICVGVAALILLCLFGYCCYESLRNKRSQDDANNTAAPMAPCSSGPSAPPQEQGHEHHMGKSHRSSSSENDDQYMVTRDPTRNQSAPAGILQHSSGAQSSQSNVGIYPNIEEFKFERVESQRTRRFHIELISRLRQASLSRHFYANQQEINKQQAMAPCSENQGGRSLFSAVLASDGDYQNPIYNRSMDQLNRL</sequence>
<evidence type="ECO:0000256" key="6">
    <source>
        <dbReference type="ARBA" id="ARBA00023136"/>
    </source>
</evidence>
<comment type="subcellular location">
    <subcellularLocation>
        <location evidence="1">Cell membrane</location>
        <topology evidence="1">Single-pass type I membrane protein</topology>
    </subcellularLocation>
</comment>
<reference evidence="15" key="1">
    <citation type="submission" date="2020-03" db="EMBL/GenBank/DDBJ databases">
        <title>Intra-Species Differences in Population Size shape Life History and Genome Evolution.</title>
        <authorList>
            <person name="Willemsen D."/>
            <person name="Cui R."/>
            <person name="Valenzano D.R."/>
        </authorList>
    </citation>
    <scope>NUCLEOTIDE SEQUENCE</scope>
    <source>
        <strain evidence="15">GRZ</strain>
        <tissue evidence="15">Whole</tissue>
    </source>
</reference>
<evidence type="ECO:0000256" key="5">
    <source>
        <dbReference type="ARBA" id="ARBA00022989"/>
    </source>
</evidence>
<evidence type="ECO:0000256" key="2">
    <source>
        <dbReference type="ARBA" id="ARBA00022475"/>
    </source>
</evidence>
<feature type="signal peptide" evidence="13">
    <location>
        <begin position="1"/>
        <end position="15"/>
    </location>
</feature>
<organism evidence="15 16">
    <name type="scientific">Nothobranchius furzeri</name>
    <name type="common">Turquoise killifish</name>
    <dbReference type="NCBI Taxonomy" id="105023"/>
    <lineage>
        <taxon>Eukaryota</taxon>
        <taxon>Metazoa</taxon>
        <taxon>Chordata</taxon>
        <taxon>Craniata</taxon>
        <taxon>Vertebrata</taxon>
        <taxon>Euteleostomi</taxon>
        <taxon>Actinopterygii</taxon>
        <taxon>Neopterygii</taxon>
        <taxon>Teleostei</taxon>
        <taxon>Neoteleostei</taxon>
        <taxon>Acanthomorphata</taxon>
        <taxon>Ovalentaria</taxon>
        <taxon>Atherinomorphae</taxon>
        <taxon>Cyprinodontiformes</taxon>
        <taxon>Nothobranchiidae</taxon>
        <taxon>Nothobranchius</taxon>
    </lineage>
</organism>
<dbReference type="GO" id="GO:0006955">
    <property type="term" value="P:immune response"/>
    <property type="evidence" value="ECO:0007669"/>
    <property type="project" value="TreeGrafter"/>
</dbReference>
<keyword evidence="8" id="KW-0675">Receptor</keyword>
<gene>
    <name evidence="15" type="ORF">G4P62_017869</name>
</gene>
<keyword evidence="3 12" id="KW-0812">Transmembrane</keyword>
<evidence type="ECO:0000256" key="9">
    <source>
        <dbReference type="ARBA" id="ARBA00023180"/>
    </source>
</evidence>
<protein>
    <submittedName>
        <fullName evidence="15">Transcript variant X1</fullName>
    </submittedName>
</protein>
<dbReference type="GO" id="GO:0009897">
    <property type="term" value="C:external side of plasma membrane"/>
    <property type="evidence" value="ECO:0007669"/>
    <property type="project" value="TreeGrafter"/>
</dbReference>
<keyword evidence="10" id="KW-0393">Immunoglobulin domain</keyword>
<comment type="caution">
    <text evidence="15">The sequence shown here is derived from an EMBL/GenBank/DDBJ whole genome shotgun (WGS) entry which is preliminary data.</text>
</comment>
<dbReference type="Gene3D" id="2.60.40.10">
    <property type="entry name" value="Immunoglobulins"/>
    <property type="match status" value="1"/>
</dbReference>
<evidence type="ECO:0000256" key="1">
    <source>
        <dbReference type="ARBA" id="ARBA00004251"/>
    </source>
</evidence>
<dbReference type="EMBL" id="JAAVVJ010000007">
    <property type="protein sequence ID" value="KAF7219393.1"/>
    <property type="molecule type" value="Genomic_DNA"/>
</dbReference>
<keyword evidence="2" id="KW-1003">Cell membrane</keyword>
<dbReference type="GO" id="GO:0042130">
    <property type="term" value="P:negative regulation of T cell proliferation"/>
    <property type="evidence" value="ECO:0007669"/>
    <property type="project" value="TreeGrafter"/>
</dbReference>
<evidence type="ECO:0000256" key="10">
    <source>
        <dbReference type="ARBA" id="ARBA00023319"/>
    </source>
</evidence>
<dbReference type="SUPFAM" id="SSF48726">
    <property type="entry name" value="Immunoglobulin"/>
    <property type="match status" value="1"/>
</dbReference>
<feature type="chain" id="PRO_5038811002" evidence="13">
    <location>
        <begin position="16"/>
        <end position="341"/>
    </location>
</feature>
<evidence type="ECO:0000313" key="16">
    <source>
        <dbReference type="Proteomes" id="UP000822369"/>
    </source>
</evidence>
<evidence type="ECO:0000256" key="3">
    <source>
        <dbReference type="ARBA" id="ARBA00022692"/>
    </source>
</evidence>
<accession>A0A9D2YGI0</accession>
<keyword evidence="7" id="KW-1015">Disulfide bond</keyword>
<dbReference type="GO" id="GO:0031295">
    <property type="term" value="P:T cell costimulation"/>
    <property type="evidence" value="ECO:0007669"/>
    <property type="project" value="TreeGrafter"/>
</dbReference>
<evidence type="ECO:0000256" key="11">
    <source>
        <dbReference type="SAM" id="MobiDB-lite"/>
    </source>
</evidence>
<dbReference type="InterPro" id="IPR051713">
    <property type="entry name" value="T-cell_Activation_Regulation"/>
</dbReference>
<evidence type="ECO:0000256" key="13">
    <source>
        <dbReference type="SAM" id="SignalP"/>
    </source>
</evidence>
<dbReference type="PANTHER" id="PTHR25466">
    <property type="entry name" value="T-LYMPHOCYTE ACTIVATION ANTIGEN"/>
    <property type="match status" value="1"/>
</dbReference>
<proteinExistence type="predicted"/>
<dbReference type="Proteomes" id="UP000822369">
    <property type="component" value="Chromosome 7"/>
</dbReference>
<dbReference type="InterPro" id="IPR036179">
    <property type="entry name" value="Ig-like_dom_sf"/>
</dbReference>
<dbReference type="PANTHER" id="PTHR25466:SF9">
    <property type="entry name" value="FIBRONECTIN TYPE-III DOMAIN-CONTAINING PROTEIN"/>
    <property type="match status" value="1"/>
</dbReference>
<feature type="domain" description="Immunoglobulin V-set" evidence="14">
    <location>
        <begin position="33"/>
        <end position="125"/>
    </location>
</feature>
<evidence type="ECO:0000256" key="7">
    <source>
        <dbReference type="ARBA" id="ARBA00023157"/>
    </source>
</evidence>
<evidence type="ECO:0000313" key="15">
    <source>
        <dbReference type="EMBL" id="KAF7219393.1"/>
    </source>
</evidence>
<evidence type="ECO:0000256" key="12">
    <source>
        <dbReference type="SAM" id="Phobius"/>
    </source>
</evidence>
<dbReference type="InterPro" id="IPR013783">
    <property type="entry name" value="Ig-like_fold"/>
</dbReference>
<dbReference type="GO" id="GO:0007166">
    <property type="term" value="P:cell surface receptor signaling pathway"/>
    <property type="evidence" value="ECO:0007669"/>
    <property type="project" value="TreeGrafter"/>
</dbReference>
<keyword evidence="4 13" id="KW-0732">Signal</keyword>
<feature type="region of interest" description="Disordered" evidence="11">
    <location>
        <begin position="176"/>
        <end position="250"/>
    </location>
</feature>
<feature type="transmembrane region" description="Helical" evidence="12">
    <location>
        <begin position="143"/>
        <end position="167"/>
    </location>
</feature>
<dbReference type="AlphaFoldDB" id="A0A9D2YGI0"/>
<dbReference type="GO" id="GO:0071222">
    <property type="term" value="P:cellular response to lipopolysaccharide"/>
    <property type="evidence" value="ECO:0007669"/>
    <property type="project" value="TreeGrafter"/>
</dbReference>
<keyword evidence="5 12" id="KW-1133">Transmembrane helix</keyword>
<dbReference type="GO" id="GO:0042102">
    <property type="term" value="P:positive regulation of T cell proliferation"/>
    <property type="evidence" value="ECO:0007669"/>
    <property type="project" value="TreeGrafter"/>
</dbReference>